<dbReference type="AlphaFoldDB" id="A0A0G4EF01"/>
<dbReference type="Proteomes" id="UP000041254">
    <property type="component" value="Unassembled WGS sequence"/>
</dbReference>
<dbReference type="PANTHER" id="PTHR17630">
    <property type="entry name" value="DIENELACTONE HYDROLASE"/>
    <property type="match status" value="1"/>
</dbReference>
<dbReference type="OMA" id="NAGWHGE"/>
<dbReference type="OrthoDB" id="423314at2759"/>
<dbReference type="STRING" id="1169540.A0A0G4EF01"/>
<dbReference type="PhylomeDB" id="A0A0G4EF01"/>
<dbReference type="EMBL" id="CDMY01000206">
    <property type="protein sequence ID" value="CEL94094.1"/>
    <property type="molecule type" value="Genomic_DNA"/>
</dbReference>
<name>A0A0G4EF01_VITBC</name>
<sequence length="237" mass="26261">MAVCCPTDLTAAASDYKSVGTVEKVGELDVYFTGQGKAGVVVFSDIFGDHNNTRRVCDRLADAGMLVAMPDYFRGKPWPAEKFPPPDRDEFMAWIGTFPWEQINKETQPVVSLLKARGVEKIGCVGFCWGGKMIAHMAADPQISAVATAHPSFWTHELLQGVKCPMCALPSKDEADDETLGKSVLAAGPCGKDLVWQRFDDMHHGWVSAREYNTEENRKRAAEAISIFIDFFKKHLM</sequence>
<evidence type="ECO:0000313" key="2">
    <source>
        <dbReference type="EMBL" id="CEL94094.1"/>
    </source>
</evidence>
<dbReference type="Pfam" id="PF01738">
    <property type="entry name" value="DLH"/>
    <property type="match status" value="1"/>
</dbReference>
<dbReference type="VEuPathDB" id="CryptoDB:Vbra_11457"/>
<dbReference type="SUPFAM" id="SSF53474">
    <property type="entry name" value="alpha/beta-Hydrolases"/>
    <property type="match status" value="1"/>
</dbReference>
<dbReference type="Gene3D" id="3.40.50.1820">
    <property type="entry name" value="alpha/beta hydrolase"/>
    <property type="match status" value="1"/>
</dbReference>
<dbReference type="InterPro" id="IPR029058">
    <property type="entry name" value="AB_hydrolase_fold"/>
</dbReference>
<evidence type="ECO:0000259" key="1">
    <source>
        <dbReference type="Pfam" id="PF01738"/>
    </source>
</evidence>
<reference evidence="2 3" key="1">
    <citation type="submission" date="2014-11" db="EMBL/GenBank/DDBJ databases">
        <authorList>
            <person name="Zhu J."/>
            <person name="Qi W."/>
            <person name="Song R."/>
        </authorList>
    </citation>
    <scope>NUCLEOTIDE SEQUENCE [LARGE SCALE GENOMIC DNA]</scope>
</reference>
<dbReference type="PANTHER" id="PTHR17630:SF44">
    <property type="entry name" value="PROTEIN AIM2"/>
    <property type="match status" value="1"/>
</dbReference>
<dbReference type="InterPro" id="IPR002925">
    <property type="entry name" value="Dienelactn_hydro"/>
</dbReference>
<evidence type="ECO:0000313" key="3">
    <source>
        <dbReference type="Proteomes" id="UP000041254"/>
    </source>
</evidence>
<gene>
    <name evidence="2" type="ORF">Vbra_11457</name>
</gene>
<organism evidence="2 3">
    <name type="scientific">Vitrella brassicaformis (strain CCMP3155)</name>
    <dbReference type="NCBI Taxonomy" id="1169540"/>
    <lineage>
        <taxon>Eukaryota</taxon>
        <taxon>Sar</taxon>
        <taxon>Alveolata</taxon>
        <taxon>Colpodellida</taxon>
        <taxon>Vitrellaceae</taxon>
        <taxon>Vitrella</taxon>
    </lineage>
</organism>
<dbReference type="GO" id="GO:0016787">
    <property type="term" value="F:hydrolase activity"/>
    <property type="evidence" value="ECO:0007669"/>
    <property type="project" value="InterPro"/>
</dbReference>
<accession>A0A0G4EF01</accession>
<proteinExistence type="predicted"/>
<keyword evidence="3" id="KW-1185">Reference proteome</keyword>
<feature type="domain" description="Dienelactone hydrolase" evidence="1">
    <location>
        <begin position="37"/>
        <end position="235"/>
    </location>
</feature>
<dbReference type="InParanoid" id="A0A0G4EF01"/>
<protein>
    <recommendedName>
        <fullName evidence="1">Dienelactone hydrolase domain-containing protein</fullName>
    </recommendedName>
</protein>